<protein>
    <recommendedName>
        <fullName evidence="4">Pilus assembly protein PilW</fullName>
    </recommendedName>
</protein>
<keyword evidence="1" id="KW-0472">Membrane</keyword>
<comment type="caution">
    <text evidence="2">The sequence shown here is derived from an EMBL/GenBank/DDBJ whole genome shotgun (WGS) entry which is preliminary data.</text>
</comment>
<organism evidence="2 3">
    <name type="scientific">Piscinibacter aquaticus</name>
    <dbReference type="NCBI Taxonomy" id="392597"/>
    <lineage>
        <taxon>Bacteria</taxon>
        <taxon>Pseudomonadati</taxon>
        <taxon>Pseudomonadota</taxon>
        <taxon>Betaproteobacteria</taxon>
        <taxon>Burkholderiales</taxon>
        <taxon>Sphaerotilaceae</taxon>
        <taxon>Piscinibacter</taxon>
    </lineage>
</organism>
<proteinExistence type="predicted"/>
<keyword evidence="3" id="KW-1185">Reference proteome</keyword>
<reference evidence="2 3" key="1">
    <citation type="submission" date="2019-08" db="EMBL/GenBank/DDBJ databases">
        <authorList>
            <person name="Khan S.A."/>
            <person name="Jeon C.O."/>
            <person name="Jeong S.E."/>
        </authorList>
    </citation>
    <scope>NUCLEOTIDE SEQUENCE [LARGE SCALE GENOMIC DNA]</scope>
    <source>
        <strain evidence="3">IMCC1728</strain>
    </source>
</reference>
<name>A0A5C6U3K5_9BURK</name>
<evidence type="ECO:0000313" key="3">
    <source>
        <dbReference type="Proteomes" id="UP000321832"/>
    </source>
</evidence>
<sequence>MKMPHSNLDIRHARGVTLVELMVGPAIGLLTVLVIAQTLFFSESQKRTTTSGADAQMNGALALYTLQRDIQMAGYGFASSPELLGCPISAKYGGANIATGAATPTFPTALVPLIIDATDPVRNTIRVLSSSKVTYSVPTRVIPPSYDPAAASKRYIFPVSSELGIAAGDLLLAAKDGSTKCEVFQASAAPTVAQQIDRADDGGRWNPAGFPEETYTDGNAIVNLGSLNDLTYSISANGSLQQTRFQLATDGTFAPSYTGARDLYPNIVAMQAFYGKDTNGDGVIDSYDRPRRPPTPGGSRSWRSASRWWRAALSTRRTRSRRRIRNGWSATSLR</sequence>
<evidence type="ECO:0000313" key="2">
    <source>
        <dbReference type="EMBL" id="TXC66591.1"/>
    </source>
</evidence>
<dbReference type="EMBL" id="VOPW01000001">
    <property type="protein sequence ID" value="TXC66591.1"/>
    <property type="molecule type" value="Genomic_DNA"/>
</dbReference>
<keyword evidence="1" id="KW-0812">Transmembrane</keyword>
<feature type="transmembrane region" description="Helical" evidence="1">
    <location>
        <begin position="21"/>
        <end position="41"/>
    </location>
</feature>
<evidence type="ECO:0000256" key="1">
    <source>
        <dbReference type="SAM" id="Phobius"/>
    </source>
</evidence>
<accession>A0A5C6U3K5</accession>
<evidence type="ECO:0008006" key="4">
    <source>
        <dbReference type="Google" id="ProtNLM"/>
    </source>
</evidence>
<dbReference type="AlphaFoldDB" id="A0A5C6U3K5"/>
<dbReference type="Proteomes" id="UP000321832">
    <property type="component" value="Unassembled WGS sequence"/>
</dbReference>
<gene>
    <name evidence="2" type="ORF">FSC37_14445</name>
</gene>
<keyword evidence="1" id="KW-1133">Transmembrane helix</keyword>